<protein>
    <submittedName>
        <fullName evidence="2">Uncharacterized protein</fullName>
    </submittedName>
</protein>
<evidence type="ECO:0000313" key="2">
    <source>
        <dbReference type="EMBL" id="CCH03524.1"/>
    </source>
</evidence>
<name>I0KHC1_9BACT</name>
<feature type="signal peptide" evidence="1">
    <location>
        <begin position="1"/>
        <end position="21"/>
    </location>
</feature>
<dbReference type="PATRIC" id="fig|1166018.3.peg.5644"/>
<evidence type="ECO:0000313" key="3">
    <source>
        <dbReference type="Proteomes" id="UP000011058"/>
    </source>
</evidence>
<feature type="chain" id="PRO_5003630774" evidence="1">
    <location>
        <begin position="22"/>
        <end position="95"/>
    </location>
</feature>
<keyword evidence="1" id="KW-0732">Signal</keyword>
<geneLocation type="plasmid" evidence="2 3">
    <name>pFAES01</name>
</geneLocation>
<evidence type="ECO:0000256" key="1">
    <source>
        <dbReference type="SAM" id="SignalP"/>
    </source>
</evidence>
<proteinExistence type="predicted"/>
<accession>I0KHC1</accession>
<dbReference type="KEGG" id="fae:FAES_pFAES01030"/>
<sequence length="95" mass="10455">MKKTMLVVAVVAAFFAGNVQAQSGKARKKEAVAEAKANVASDKAALKELKSDRQDDKLRGDRQALKADRKRTFKADKKLLKDEVKKDAAVVKEKL</sequence>
<organism evidence="2 3">
    <name type="scientific">Fibrella aestuarina BUZ 2</name>
    <dbReference type="NCBI Taxonomy" id="1166018"/>
    <lineage>
        <taxon>Bacteria</taxon>
        <taxon>Pseudomonadati</taxon>
        <taxon>Bacteroidota</taxon>
        <taxon>Cytophagia</taxon>
        <taxon>Cytophagales</taxon>
        <taxon>Spirosomataceae</taxon>
        <taxon>Fibrella</taxon>
    </lineage>
</organism>
<dbReference type="HOGENOM" id="CLU_184386_0_0_10"/>
<dbReference type="AlphaFoldDB" id="I0KHC1"/>
<dbReference type="RefSeq" id="WP_015056704.1">
    <property type="nucleotide sequence ID" value="NC_019012.1"/>
</dbReference>
<gene>
    <name evidence="2" type="ORF">FAES_pFAES01030</name>
</gene>
<keyword evidence="2" id="KW-0614">Plasmid</keyword>
<keyword evidence="3" id="KW-1185">Reference proteome</keyword>
<dbReference type="EMBL" id="HE796684">
    <property type="protein sequence ID" value="CCH03524.1"/>
    <property type="molecule type" value="Genomic_DNA"/>
</dbReference>
<reference evidence="2 3" key="1">
    <citation type="journal article" date="2012" name="J. Bacteriol.">
        <title>Genome Sequence of Fibrella aestuarina BUZ 2T, a Filamentous Marine Bacterium.</title>
        <authorList>
            <person name="Filippini M."/>
            <person name="Qi W."/>
            <person name="Blom J."/>
            <person name="Goesmann A."/>
            <person name="Smits T.H."/>
            <person name="Bagheri H.C."/>
        </authorList>
    </citation>
    <scope>NUCLEOTIDE SEQUENCE [LARGE SCALE GENOMIC DNA]</scope>
    <source>
        <strain evidence="3">BUZ 2T</strain>
        <plasmid evidence="2 3">pFAES01</plasmid>
    </source>
</reference>
<dbReference type="Proteomes" id="UP000011058">
    <property type="component" value="Plasmid pFAES01"/>
</dbReference>
<dbReference type="eggNOG" id="ENOG502ZU3N">
    <property type="taxonomic scope" value="Bacteria"/>
</dbReference>